<sequence>MTRSLALALAALTLAGCATKPVYYYGDYTKTQLEYVREPNEQTMKQRFEALDDIIANSKDKSSSGRVPPGIYADYGYLLTVTGKNAEAVAKYKQERELYPESAVFVDYMINKTNSKTVK</sequence>
<gene>
    <name evidence="1" type="ORF">GMST_33430</name>
</gene>
<evidence type="ECO:0000313" key="1">
    <source>
        <dbReference type="EMBL" id="GFO61018.1"/>
    </source>
</evidence>
<accession>A0A6V8MLX9</accession>
<dbReference type="EMBL" id="BLXX01000011">
    <property type="protein sequence ID" value="GFO61018.1"/>
    <property type="molecule type" value="Genomic_DNA"/>
</dbReference>
<dbReference type="PIRSF" id="PIRSF020555">
    <property type="entry name" value="UCP020555"/>
    <property type="match status" value="1"/>
</dbReference>
<protein>
    <submittedName>
        <fullName evidence="1">Lipoprotein</fullName>
    </submittedName>
</protein>
<dbReference type="InterPro" id="IPR014508">
    <property type="entry name" value="UCP020555_TPR-like"/>
</dbReference>
<evidence type="ECO:0000313" key="2">
    <source>
        <dbReference type="Proteomes" id="UP000556026"/>
    </source>
</evidence>
<organism evidence="1 2">
    <name type="scientific">Geomonas silvestris</name>
    <dbReference type="NCBI Taxonomy" id="2740184"/>
    <lineage>
        <taxon>Bacteria</taxon>
        <taxon>Pseudomonadati</taxon>
        <taxon>Thermodesulfobacteriota</taxon>
        <taxon>Desulfuromonadia</taxon>
        <taxon>Geobacterales</taxon>
        <taxon>Geobacteraceae</taxon>
        <taxon>Geomonas</taxon>
    </lineage>
</organism>
<name>A0A6V8MLX9_9BACT</name>
<reference evidence="2" key="1">
    <citation type="submission" date="2020-06" db="EMBL/GenBank/DDBJ databases">
        <title>Draft genomic sequence of Geomonas sp. Red330.</title>
        <authorList>
            <person name="Itoh H."/>
            <person name="Zhenxing X."/>
            <person name="Ushijima N."/>
            <person name="Masuda Y."/>
            <person name="Shiratori Y."/>
            <person name="Senoo K."/>
        </authorList>
    </citation>
    <scope>NUCLEOTIDE SEQUENCE [LARGE SCALE GENOMIC DNA]</scope>
    <source>
        <strain evidence="2">Red330</strain>
    </source>
</reference>
<dbReference type="Proteomes" id="UP000556026">
    <property type="component" value="Unassembled WGS sequence"/>
</dbReference>
<proteinExistence type="predicted"/>
<keyword evidence="1" id="KW-0449">Lipoprotein</keyword>
<dbReference type="PROSITE" id="PS51257">
    <property type="entry name" value="PROKAR_LIPOPROTEIN"/>
    <property type="match status" value="1"/>
</dbReference>
<dbReference type="AlphaFoldDB" id="A0A6V8MLX9"/>
<keyword evidence="2" id="KW-1185">Reference proteome</keyword>
<dbReference type="Pfam" id="PF16068">
    <property type="entry name" value="DUF4810"/>
    <property type="match status" value="1"/>
</dbReference>
<dbReference type="RefSeq" id="WP_183355820.1">
    <property type="nucleotide sequence ID" value="NZ_BLXX01000011.1"/>
</dbReference>
<comment type="caution">
    <text evidence="1">The sequence shown here is derived from an EMBL/GenBank/DDBJ whole genome shotgun (WGS) entry which is preliminary data.</text>
</comment>